<accession>A0ABV5FBX1</accession>
<organism evidence="2 3">
    <name type="scientific">Mariniflexile ostreae</name>
    <dbReference type="NCBI Taxonomy" id="1520892"/>
    <lineage>
        <taxon>Bacteria</taxon>
        <taxon>Pseudomonadati</taxon>
        <taxon>Bacteroidota</taxon>
        <taxon>Flavobacteriia</taxon>
        <taxon>Flavobacteriales</taxon>
        <taxon>Flavobacteriaceae</taxon>
        <taxon>Mariniflexile</taxon>
    </lineage>
</organism>
<dbReference type="RefSeq" id="WP_379861152.1">
    <property type="nucleotide sequence ID" value="NZ_JBHMFC010000035.1"/>
</dbReference>
<evidence type="ECO:0000313" key="3">
    <source>
        <dbReference type="Proteomes" id="UP001589585"/>
    </source>
</evidence>
<comment type="caution">
    <text evidence="2">The sequence shown here is derived from an EMBL/GenBank/DDBJ whole genome shotgun (WGS) entry which is preliminary data.</text>
</comment>
<name>A0ABV5FBX1_9FLAO</name>
<keyword evidence="1" id="KW-0732">Signal</keyword>
<gene>
    <name evidence="2" type="ORF">ACFFU9_09305</name>
</gene>
<keyword evidence="3" id="KW-1185">Reference proteome</keyword>
<protein>
    <submittedName>
        <fullName evidence="2">Uncharacterized protein</fullName>
    </submittedName>
</protein>
<proteinExistence type="predicted"/>
<dbReference type="Proteomes" id="UP001589585">
    <property type="component" value="Unassembled WGS sequence"/>
</dbReference>
<feature type="chain" id="PRO_5047459175" evidence="1">
    <location>
        <begin position="18"/>
        <end position="495"/>
    </location>
</feature>
<reference evidence="2 3" key="1">
    <citation type="submission" date="2024-09" db="EMBL/GenBank/DDBJ databases">
        <authorList>
            <person name="Sun Q."/>
            <person name="Mori K."/>
        </authorList>
    </citation>
    <scope>NUCLEOTIDE SEQUENCE [LARGE SCALE GENOMIC DNA]</scope>
    <source>
        <strain evidence="2 3">CECT 8622</strain>
    </source>
</reference>
<evidence type="ECO:0000313" key="2">
    <source>
        <dbReference type="EMBL" id="MFB9056938.1"/>
    </source>
</evidence>
<feature type="signal peptide" evidence="1">
    <location>
        <begin position="1"/>
        <end position="17"/>
    </location>
</feature>
<dbReference type="EMBL" id="JBHMFC010000035">
    <property type="protein sequence ID" value="MFB9056938.1"/>
    <property type="molecule type" value="Genomic_DNA"/>
</dbReference>
<evidence type="ECO:0000256" key="1">
    <source>
        <dbReference type="SAM" id="SignalP"/>
    </source>
</evidence>
<sequence>MNYLNLMLICICSSAFSQNVSLNWSDKIKTNGHEAIAGAYNETYYTRNITKDKNLVFKIFDGQAHFKKEANANFGLGKMEYKYLGNHFLEKKIIHFLAETQRKKNKIYIYAAQTDVNFESVEETLVLNELNYKNLSRDGISFTPDSSKVVVWAELYGKNKNHANTIRYKVFDAQLHNILEDKTVVLTKASKNMHVKSCLLDNYLNLYVISEITKPKKEQKKTEANTYGNVTVFANNGEVKEIAYAFKSKTVNAFFSLTKDNNFLSTGFLSPIIKGFLKSKKGELVSDELFMMKYDCKTLLETENKVISVNDLYPENVIKESEYVPYKVQNVFELKDGTISIVAEQYKSVYHSGHRGAGYFVYFHCDIAVIHLDKNLEVKSLVKMPKYQKDARNPSLMSTSFKDKIYIIYEDKTKNEHINSDKEIKKSTAGFLTRDSDKSLFLITVNNKGEMKKNILFSYDQSNIRPDFSKSAVIKDGEIMLNATDYLGILRINSI</sequence>